<comment type="catalytic activity">
    <reaction evidence="5">
        <text>O-phospho-L-tyrosyl-[protein] + H2O = L-tyrosyl-[protein] + phosphate</text>
        <dbReference type="Rhea" id="RHEA:10684"/>
        <dbReference type="Rhea" id="RHEA-COMP:10136"/>
        <dbReference type="Rhea" id="RHEA-COMP:20101"/>
        <dbReference type="ChEBI" id="CHEBI:15377"/>
        <dbReference type="ChEBI" id="CHEBI:43474"/>
        <dbReference type="ChEBI" id="CHEBI:46858"/>
        <dbReference type="ChEBI" id="CHEBI:61978"/>
        <dbReference type="EC" id="3.1.3.48"/>
    </reaction>
</comment>
<protein>
    <recommendedName>
        <fullName evidence="2">protein-tyrosine-phosphatase</fullName>
        <ecNumber evidence="2">3.1.3.48</ecNumber>
    </recommendedName>
</protein>
<evidence type="ECO:0000256" key="4">
    <source>
        <dbReference type="ARBA" id="ARBA00022912"/>
    </source>
</evidence>
<evidence type="ECO:0000259" key="7">
    <source>
        <dbReference type="SMART" id="SM00226"/>
    </source>
</evidence>
<reference evidence="8 10" key="1">
    <citation type="submission" date="2014-04" db="EMBL/GenBank/DDBJ databases">
        <authorList>
            <person name="Bishop-Lilly K.A."/>
            <person name="Broomall S.M."/>
            <person name="Chain P.S."/>
            <person name="Chertkov O."/>
            <person name="Coyne S.R."/>
            <person name="Daligault H.E."/>
            <person name="Davenport K.W."/>
            <person name="Erkkila T."/>
            <person name="Frey K.G."/>
            <person name="Gibbons H.S."/>
            <person name="Gu W."/>
            <person name="Jaissle J."/>
            <person name="Johnson S.L."/>
            <person name="Koroleva G.I."/>
            <person name="Ladner J.T."/>
            <person name="Lo C.-C."/>
            <person name="Minogue T.D."/>
            <person name="Munk C."/>
            <person name="Palacios G.F."/>
            <person name="Redden C.L."/>
            <person name="Rosenzweig C.N."/>
            <person name="Scholz M.B."/>
            <person name="Teshima H."/>
            <person name="Xu Y."/>
        </authorList>
    </citation>
    <scope>NUCLEOTIDE SEQUENCE [LARGE SCALE GENOMIC DNA]</scope>
    <source>
        <strain evidence="10">gladioli</strain>
        <strain evidence="8">Gladioli</strain>
    </source>
</reference>
<dbReference type="InterPro" id="IPR036196">
    <property type="entry name" value="Ptyr_pPase_sf"/>
</dbReference>
<sequence length="155" mass="17319">METLLVICTANLCRSPMAAALFERALPGWRVWSAGVEAMPGLPPDPLAVECLRRLGLEIGTHRSQALAQWMLEAASLVLTMSERQRRVIARRYPSATGRVWRLLDEDLADPYRRGPAAYPVALDRLQAGVERWSWRIARAAQPPLISQDAVHEPV</sequence>
<dbReference type="InterPro" id="IPR017867">
    <property type="entry name" value="Tyr_phospatase_low_mol_wt"/>
</dbReference>
<feature type="domain" description="Phosphotyrosine protein phosphatase I" evidence="7">
    <location>
        <begin position="2"/>
        <end position="136"/>
    </location>
</feature>
<dbReference type="EC" id="3.1.3.48" evidence="2"/>
<dbReference type="InterPro" id="IPR050438">
    <property type="entry name" value="LMW_PTPase"/>
</dbReference>
<gene>
    <name evidence="8" type="ORF">DM48_5544</name>
    <name evidence="9" type="ORF">NYZ96_09385</name>
</gene>
<dbReference type="Gene3D" id="3.40.50.2300">
    <property type="match status" value="1"/>
</dbReference>
<dbReference type="SMART" id="SM00226">
    <property type="entry name" value="LMWPc"/>
    <property type="match status" value="1"/>
</dbReference>
<comment type="similarity">
    <text evidence="1">Belongs to the low molecular weight phosphotyrosine protein phosphatase family.</text>
</comment>
<dbReference type="KEGG" id="bgo:BM43_3372"/>
<dbReference type="GO" id="GO:0004725">
    <property type="term" value="F:protein tyrosine phosphatase activity"/>
    <property type="evidence" value="ECO:0007669"/>
    <property type="project" value="UniProtKB-EC"/>
</dbReference>
<feature type="active site" description="Nucleophile" evidence="6">
    <location>
        <position position="8"/>
    </location>
</feature>
<evidence type="ECO:0000256" key="5">
    <source>
        <dbReference type="ARBA" id="ARBA00051722"/>
    </source>
</evidence>
<keyword evidence="3" id="KW-0378">Hydrolase</keyword>
<dbReference type="PRINTS" id="PR00719">
    <property type="entry name" value="LMWPTPASE"/>
</dbReference>
<proteinExistence type="inferred from homology"/>
<dbReference type="RefSeq" id="WP_036040857.1">
    <property type="nucleotide sequence ID" value="NZ_CADEPW010000013.1"/>
</dbReference>
<organism evidence="8 10">
    <name type="scientific">Burkholderia gladioli</name>
    <name type="common">Pseudomonas marginata</name>
    <name type="synonym">Phytomonas marginata</name>
    <dbReference type="NCBI Taxonomy" id="28095"/>
    <lineage>
        <taxon>Bacteria</taxon>
        <taxon>Pseudomonadati</taxon>
        <taxon>Pseudomonadota</taxon>
        <taxon>Betaproteobacteria</taxon>
        <taxon>Burkholderiales</taxon>
        <taxon>Burkholderiaceae</taxon>
        <taxon>Burkholderia</taxon>
    </lineage>
</organism>
<evidence type="ECO:0000256" key="6">
    <source>
        <dbReference type="PIRSR" id="PIRSR617867-1"/>
    </source>
</evidence>
<evidence type="ECO:0000256" key="1">
    <source>
        <dbReference type="ARBA" id="ARBA00011063"/>
    </source>
</evidence>
<dbReference type="Pfam" id="PF01451">
    <property type="entry name" value="LMWPc"/>
    <property type="match status" value="1"/>
</dbReference>
<dbReference type="Proteomes" id="UP001059745">
    <property type="component" value="Chromosome 1"/>
</dbReference>
<evidence type="ECO:0000313" key="9">
    <source>
        <dbReference type="EMBL" id="UWX71932.1"/>
    </source>
</evidence>
<evidence type="ECO:0000313" key="10">
    <source>
        <dbReference type="Proteomes" id="UP000029590"/>
    </source>
</evidence>
<dbReference type="PANTHER" id="PTHR11717:SF31">
    <property type="entry name" value="LOW MOLECULAR WEIGHT PROTEIN-TYROSINE-PHOSPHATASE ETP-RELATED"/>
    <property type="match status" value="1"/>
</dbReference>
<dbReference type="Proteomes" id="UP000029590">
    <property type="component" value="Unassembled WGS sequence"/>
</dbReference>
<accession>A0AAP1UT97</accession>
<dbReference type="EMBL" id="CP104214">
    <property type="protein sequence ID" value="UWX71932.1"/>
    <property type="molecule type" value="Genomic_DNA"/>
</dbReference>
<evidence type="ECO:0000256" key="2">
    <source>
        <dbReference type="ARBA" id="ARBA00013064"/>
    </source>
</evidence>
<name>A0AAP1UT97_BURGA</name>
<dbReference type="AlphaFoldDB" id="A0AAP1UT97"/>
<dbReference type="EMBL" id="JPGG01000018">
    <property type="protein sequence ID" value="KGC09467.1"/>
    <property type="molecule type" value="Genomic_DNA"/>
</dbReference>
<feature type="active site" description="Proton donor" evidence="6">
    <location>
        <position position="110"/>
    </location>
</feature>
<keyword evidence="4" id="KW-0904">Protein phosphatase</keyword>
<dbReference type="PANTHER" id="PTHR11717">
    <property type="entry name" value="LOW MOLECULAR WEIGHT PROTEIN TYROSINE PHOSPHATASE"/>
    <property type="match status" value="1"/>
</dbReference>
<dbReference type="SUPFAM" id="SSF52788">
    <property type="entry name" value="Phosphotyrosine protein phosphatases I"/>
    <property type="match status" value="1"/>
</dbReference>
<dbReference type="InterPro" id="IPR023485">
    <property type="entry name" value="Ptyr_pPase"/>
</dbReference>
<evidence type="ECO:0000256" key="3">
    <source>
        <dbReference type="ARBA" id="ARBA00022801"/>
    </source>
</evidence>
<feature type="active site" evidence="6">
    <location>
        <position position="14"/>
    </location>
</feature>
<dbReference type="GeneID" id="66457771"/>
<evidence type="ECO:0000313" key="8">
    <source>
        <dbReference type="EMBL" id="KGC09467.1"/>
    </source>
</evidence>
<reference evidence="9" key="2">
    <citation type="submission" date="2022-09" db="EMBL/GenBank/DDBJ databases">
        <title>Genomic of Burkholderia gladioli.</title>
        <authorList>
            <person name="Wu H."/>
        </authorList>
    </citation>
    <scope>NUCLEOTIDE SEQUENCE</scope>
    <source>
        <strain evidence="9">ZN-S4</strain>
    </source>
</reference>